<protein>
    <recommendedName>
        <fullName evidence="3">DUF1835 domain-containing protein</fullName>
    </recommendedName>
</protein>
<accession>A0A150U1T9</accession>
<dbReference type="AlphaFoldDB" id="A0A150U1T9"/>
<sequence>MSMTTPPMLLDATHVTFDTPAAERLVQLGAINIVRAHEHLIIGPCRPGAAEHVRAREEWSSSCEECSDRDDDGEKWDQLYSPDLRWEPPVVLWTTESLDDRVNLWRTCSYLRSLKIRSSDVFIVELERVHGTMRRFPEPPRIPPFDCTGSVAHHPDEVLLDRLGKARPWPVERYERAVRLWESYADENPLPFVESCISGVEGLPELASLWALLSCFFPRKTAGGALRLSRYDDLLLTILSVEEWQTPVKVICNKSQLGLDLRDLMSCTGDLFLGDRLAQWAKHDVSAAVERAPGPKPPNAGYPLLSTVYRLTERGERLRDEGLDELTDAPSLPIAGTEAYSASAPWVLLDDGRLARR</sequence>
<dbReference type="EMBL" id="JEME01000187">
    <property type="protein sequence ID" value="KYG10883.1"/>
    <property type="molecule type" value="Genomic_DNA"/>
</dbReference>
<gene>
    <name evidence="1" type="ORF">BE21_58585</name>
</gene>
<name>A0A150U1T9_SORCE</name>
<dbReference type="Proteomes" id="UP000075502">
    <property type="component" value="Unassembled WGS sequence"/>
</dbReference>
<reference evidence="1 2" key="1">
    <citation type="submission" date="2014-02" db="EMBL/GenBank/DDBJ databases">
        <title>The small core and large imbalanced accessory genome model reveals a collaborative survival strategy of Sorangium cellulosum strains in nature.</title>
        <authorList>
            <person name="Han K."/>
            <person name="Peng R."/>
            <person name="Blom J."/>
            <person name="Li Y.-Z."/>
        </authorList>
    </citation>
    <scope>NUCLEOTIDE SEQUENCE [LARGE SCALE GENOMIC DNA]</scope>
    <source>
        <strain evidence="1 2">So0007-03</strain>
    </source>
</reference>
<organism evidence="1 2">
    <name type="scientific">Sorangium cellulosum</name>
    <name type="common">Polyangium cellulosum</name>
    <dbReference type="NCBI Taxonomy" id="56"/>
    <lineage>
        <taxon>Bacteria</taxon>
        <taxon>Pseudomonadati</taxon>
        <taxon>Myxococcota</taxon>
        <taxon>Polyangia</taxon>
        <taxon>Polyangiales</taxon>
        <taxon>Polyangiaceae</taxon>
        <taxon>Sorangium</taxon>
    </lineage>
</organism>
<evidence type="ECO:0008006" key="3">
    <source>
        <dbReference type="Google" id="ProtNLM"/>
    </source>
</evidence>
<evidence type="ECO:0000313" key="2">
    <source>
        <dbReference type="Proteomes" id="UP000075502"/>
    </source>
</evidence>
<comment type="caution">
    <text evidence="1">The sequence shown here is derived from an EMBL/GenBank/DDBJ whole genome shotgun (WGS) entry which is preliminary data.</text>
</comment>
<proteinExistence type="predicted"/>
<evidence type="ECO:0000313" key="1">
    <source>
        <dbReference type="EMBL" id="KYG10883.1"/>
    </source>
</evidence>